<dbReference type="InterPro" id="IPR032185">
    <property type="entry name" value="DUF5017"/>
</dbReference>
<name>A0A7K1ST41_9SPHI</name>
<feature type="chain" id="PRO_5029480659" evidence="1">
    <location>
        <begin position="24"/>
        <end position="335"/>
    </location>
</feature>
<keyword evidence="1" id="KW-0732">Signal</keyword>
<gene>
    <name evidence="3" type="ORF">GO621_02815</name>
</gene>
<proteinExistence type="predicted"/>
<evidence type="ECO:0000313" key="4">
    <source>
        <dbReference type="Proteomes" id="UP000462014"/>
    </source>
</evidence>
<dbReference type="Pfam" id="PF16409">
    <property type="entry name" value="DUF5017"/>
    <property type="match status" value="1"/>
</dbReference>
<organism evidence="3 4">
    <name type="scientific">Mucilaginibacter arboris</name>
    <dbReference type="NCBI Taxonomy" id="2682090"/>
    <lineage>
        <taxon>Bacteria</taxon>
        <taxon>Pseudomonadati</taxon>
        <taxon>Bacteroidota</taxon>
        <taxon>Sphingobacteriia</taxon>
        <taxon>Sphingobacteriales</taxon>
        <taxon>Sphingobacteriaceae</taxon>
        <taxon>Mucilaginibacter</taxon>
    </lineage>
</organism>
<sequence>MRSKYLILTMLLLACAACNKNVAVMPVAFDVISAKNSGVAATVFSTKDTVQFNFTGNPDVITYFSGEAGKNYDFRNRVSAAGMPQLQFSSILANGTQPSSLSLLVSSDFKGVVANNIYGVLTRDTAATNANIAAAAWTDITSRATLSTGGTTAVPSGVINLSDLSTGKPVYIAFKYTAAAGTIQNKWTISALSLNNVLADGTTYTIANLNAPTTAFTNYGNTTYGPGWAVSYDPKKNVNNYAWVYTDKTSLVITGATTAATATAPAEAWAVMGPIDLTRVTPDAGVGIKSISARLASYSYNYTTAGSYNAVFVASNNTNDGSNMLVKKIPLTIKL</sequence>
<comment type="caution">
    <text evidence="3">The sequence shown here is derived from an EMBL/GenBank/DDBJ whole genome shotgun (WGS) entry which is preliminary data.</text>
</comment>
<dbReference type="PROSITE" id="PS51257">
    <property type="entry name" value="PROKAR_LIPOPROTEIN"/>
    <property type="match status" value="1"/>
</dbReference>
<protein>
    <submittedName>
        <fullName evidence="3">DUF5017 domain-containing protein</fullName>
    </submittedName>
</protein>
<evidence type="ECO:0000259" key="2">
    <source>
        <dbReference type="Pfam" id="PF16409"/>
    </source>
</evidence>
<keyword evidence="4" id="KW-1185">Reference proteome</keyword>
<evidence type="ECO:0000256" key="1">
    <source>
        <dbReference type="SAM" id="SignalP"/>
    </source>
</evidence>
<dbReference type="EMBL" id="WPIK01000002">
    <property type="protein sequence ID" value="MVN20465.1"/>
    <property type="molecule type" value="Genomic_DNA"/>
</dbReference>
<feature type="domain" description="DUF5017" evidence="2">
    <location>
        <begin position="17"/>
        <end position="210"/>
    </location>
</feature>
<dbReference type="RefSeq" id="WP_157563997.1">
    <property type="nucleotide sequence ID" value="NZ_WPIK01000002.1"/>
</dbReference>
<dbReference type="AlphaFoldDB" id="A0A7K1ST41"/>
<dbReference type="Proteomes" id="UP000462014">
    <property type="component" value="Unassembled WGS sequence"/>
</dbReference>
<feature type="signal peptide" evidence="1">
    <location>
        <begin position="1"/>
        <end position="23"/>
    </location>
</feature>
<accession>A0A7K1ST41</accession>
<evidence type="ECO:0000313" key="3">
    <source>
        <dbReference type="EMBL" id="MVN20465.1"/>
    </source>
</evidence>
<reference evidence="3 4" key="1">
    <citation type="submission" date="2019-12" db="EMBL/GenBank/DDBJ databases">
        <title>Mucilaginibacter sp. HMF7410 genome sequencing and assembly.</title>
        <authorList>
            <person name="Kang H."/>
            <person name="Cha I."/>
            <person name="Kim H."/>
            <person name="Joh K."/>
        </authorList>
    </citation>
    <scope>NUCLEOTIDE SEQUENCE [LARGE SCALE GENOMIC DNA]</scope>
    <source>
        <strain evidence="3 4">HMF7410</strain>
    </source>
</reference>